<reference evidence="2" key="1">
    <citation type="submission" date="2016-11" db="UniProtKB">
        <authorList>
            <consortium name="WormBaseParasite"/>
        </authorList>
    </citation>
    <scope>IDENTIFICATION</scope>
    <source>
        <strain evidence="2">KR3021</strain>
    </source>
</reference>
<sequence>MKLNLAICQDMNDLIIACLSASLFQKSSLGTLQRVLVIPNLRGGAEYGKAWHEGGMKLNKQNVFDDFIGAVEYLIKEKYTCAKKIAIREVMGNLFKLDFNVYYDSLGPYFIASIILMMKITEKVALTRNVMHKVIPNSATDYAILDSITKICGKFGDYVSETKARLQYRFIHCDASVCFKNFDKNSKLCIVVKIGDETEQYDSFAELKNIC</sequence>
<evidence type="ECO:0000313" key="2">
    <source>
        <dbReference type="WBParaSite" id="RSKR_0000713700.1"/>
    </source>
</evidence>
<organism evidence="1 2">
    <name type="scientific">Rhabditophanes sp. KR3021</name>
    <dbReference type="NCBI Taxonomy" id="114890"/>
    <lineage>
        <taxon>Eukaryota</taxon>
        <taxon>Metazoa</taxon>
        <taxon>Ecdysozoa</taxon>
        <taxon>Nematoda</taxon>
        <taxon>Chromadorea</taxon>
        <taxon>Rhabditida</taxon>
        <taxon>Tylenchina</taxon>
        <taxon>Panagrolaimomorpha</taxon>
        <taxon>Strongyloidoidea</taxon>
        <taxon>Alloionematidae</taxon>
        <taxon>Rhabditophanes</taxon>
    </lineage>
</organism>
<dbReference type="WBParaSite" id="RSKR_0000713700.1">
    <property type="protein sequence ID" value="RSKR_0000713700.1"/>
    <property type="gene ID" value="RSKR_0000713700"/>
</dbReference>
<accession>A0AC35U379</accession>
<proteinExistence type="predicted"/>
<dbReference type="Proteomes" id="UP000095286">
    <property type="component" value="Unplaced"/>
</dbReference>
<name>A0AC35U379_9BILA</name>
<protein>
    <submittedName>
        <fullName evidence="2">Prolyl endopeptidase</fullName>
    </submittedName>
</protein>
<evidence type="ECO:0000313" key="1">
    <source>
        <dbReference type="Proteomes" id="UP000095286"/>
    </source>
</evidence>